<dbReference type="EMBL" id="JACETU010000007">
    <property type="protein sequence ID" value="KAF7423992.1"/>
    <property type="molecule type" value="Genomic_DNA"/>
</dbReference>
<keyword evidence="4" id="KW-0433">Leucine-rich repeat</keyword>
<dbReference type="Gene3D" id="3.40.50.300">
    <property type="entry name" value="P-loop containing nucleotide triphosphate hydrolases"/>
    <property type="match status" value="1"/>
</dbReference>
<dbReference type="SUPFAM" id="SSF52058">
    <property type="entry name" value="L domain-like"/>
    <property type="match status" value="2"/>
</dbReference>
<dbReference type="Pfam" id="PF00664">
    <property type="entry name" value="ABC_membrane"/>
    <property type="match status" value="1"/>
</dbReference>
<dbReference type="GO" id="GO:0140359">
    <property type="term" value="F:ABC-type transporter activity"/>
    <property type="evidence" value="ECO:0007669"/>
    <property type="project" value="InterPro"/>
</dbReference>
<keyword evidence="3" id="KW-0813">Transport</keyword>
<evidence type="ECO:0000256" key="9">
    <source>
        <dbReference type="ARBA" id="ARBA00022840"/>
    </source>
</evidence>
<evidence type="ECO:0000256" key="14">
    <source>
        <dbReference type="ARBA" id="ARBA00039906"/>
    </source>
</evidence>
<dbReference type="InterPro" id="IPR039421">
    <property type="entry name" value="Type_1_exporter"/>
</dbReference>
<feature type="region of interest" description="Disordered" evidence="16">
    <location>
        <begin position="154"/>
        <end position="176"/>
    </location>
</feature>
<dbReference type="PRINTS" id="PR00019">
    <property type="entry name" value="LEURICHRPT"/>
</dbReference>
<dbReference type="PROSITE" id="PS50893">
    <property type="entry name" value="ABC_TRANSPORTER_2"/>
    <property type="match status" value="1"/>
</dbReference>
<comment type="subunit">
    <text evidence="2">Homodimer.</text>
</comment>
<feature type="region of interest" description="Disordered" evidence="16">
    <location>
        <begin position="874"/>
        <end position="900"/>
    </location>
</feature>
<evidence type="ECO:0000256" key="7">
    <source>
        <dbReference type="ARBA" id="ARBA00022741"/>
    </source>
</evidence>
<dbReference type="InterPro" id="IPR017871">
    <property type="entry name" value="ABC_transporter-like_CS"/>
</dbReference>
<dbReference type="InterPro" id="IPR001611">
    <property type="entry name" value="Leu-rich_rpt"/>
</dbReference>
<dbReference type="InterPro" id="IPR032675">
    <property type="entry name" value="LRR_dom_sf"/>
</dbReference>
<keyword evidence="8" id="KW-0999">Mitochondrion inner membrane</keyword>
<dbReference type="OrthoDB" id="6500128at2759"/>
<evidence type="ECO:0000256" key="5">
    <source>
        <dbReference type="ARBA" id="ARBA00022692"/>
    </source>
</evidence>
<dbReference type="PROSITE" id="PS51450">
    <property type="entry name" value="LRR"/>
    <property type="match status" value="1"/>
</dbReference>
<dbReference type="GO" id="GO:0016887">
    <property type="term" value="F:ATP hydrolysis activity"/>
    <property type="evidence" value="ECO:0007669"/>
    <property type="project" value="InterPro"/>
</dbReference>
<dbReference type="PANTHER" id="PTHR24221:SF402">
    <property type="entry name" value="IRON-SULFUR CLUSTERS TRANSPORTER ABCB7, MITOCHONDRIAL"/>
    <property type="match status" value="1"/>
</dbReference>
<feature type="region of interest" description="Disordered" evidence="16">
    <location>
        <begin position="1"/>
        <end position="58"/>
    </location>
</feature>
<evidence type="ECO:0000256" key="10">
    <source>
        <dbReference type="ARBA" id="ARBA00022967"/>
    </source>
</evidence>
<dbReference type="SMART" id="SM00364">
    <property type="entry name" value="LRR_BAC"/>
    <property type="match status" value="3"/>
</dbReference>
<dbReference type="Gene3D" id="1.20.1560.10">
    <property type="entry name" value="ABC transporter type 1, transmembrane domain"/>
    <property type="match status" value="1"/>
</dbReference>
<dbReference type="FunFam" id="1.20.1560.10:FF:000004">
    <property type="entry name" value="ATP-binding cassette sub-family B member 7"/>
    <property type="match status" value="1"/>
</dbReference>
<evidence type="ECO:0000256" key="16">
    <source>
        <dbReference type="SAM" id="MobiDB-lite"/>
    </source>
</evidence>
<dbReference type="InterPro" id="IPR011527">
    <property type="entry name" value="ABC1_TM_dom"/>
</dbReference>
<evidence type="ECO:0000256" key="8">
    <source>
        <dbReference type="ARBA" id="ARBA00022792"/>
    </source>
</evidence>
<dbReference type="PROSITE" id="PS50929">
    <property type="entry name" value="ABC_TM1F"/>
    <property type="match status" value="1"/>
</dbReference>
<keyword evidence="11" id="KW-1133">Transmembrane helix</keyword>
<keyword evidence="12" id="KW-0472">Membrane</keyword>
<dbReference type="InterPro" id="IPR003593">
    <property type="entry name" value="AAA+_ATPase"/>
</dbReference>
<evidence type="ECO:0000256" key="15">
    <source>
        <dbReference type="ARBA" id="ARBA00040792"/>
    </source>
</evidence>
<evidence type="ECO:0000256" key="12">
    <source>
        <dbReference type="ARBA" id="ARBA00023136"/>
    </source>
</evidence>
<evidence type="ECO:0000259" key="18">
    <source>
        <dbReference type="PROSITE" id="PS50929"/>
    </source>
</evidence>
<dbReference type="GO" id="GO:0005524">
    <property type="term" value="F:ATP binding"/>
    <property type="evidence" value="ECO:0007669"/>
    <property type="project" value="UniProtKB-KW"/>
</dbReference>
<dbReference type="VEuPathDB" id="FungiDB:PC9H_009292"/>
<feature type="region of interest" description="Disordered" evidence="16">
    <location>
        <begin position="541"/>
        <end position="568"/>
    </location>
</feature>
<feature type="compositionally biased region" description="Polar residues" evidence="16">
    <location>
        <begin position="558"/>
        <end position="568"/>
    </location>
</feature>
<proteinExistence type="inferred from homology"/>
<keyword evidence="9" id="KW-0067">ATP-binding</keyword>
<dbReference type="InterPro" id="IPR036640">
    <property type="entry name" value="ABC1_TM_sf"/>
</dbReference>
<dbReference type="InterPro" id="IPR003439">
    <property type="entry name" value="ABC_transporter-like_ATP-bd"/>
</dbReference>
<dbReference type="SMART" id="SM00369">
    <property type="entry name" value="LRR_TYP"/>
    <property type="match status" value="5"/>
</dbReference>
<feature type="region of interest" description="Disordered" evidence="16">
    <location>
        <begin position="486"/>
        <end position="528"/>
    </location>
</feature>
<dbReference type="Gene3D" id="3.80.10.10">
    <property type="entry name" value="Ribonuclease Inhibitor"/>
    <property type="match status" value="3"/>
</dbReference>
<feature type="domain" description="ABC transmembrane type-1" evidence="18">
    <location>
        <begin position="933"/>
        <end position="1221"/>
    </location>
</feature>
<accession>A0A8H6ZNS3</accession>
<dbReference type="Pfam" id="PF13855">
    <property type="entry name" value="LRR_8"/>
    <property type="match status" value="1"/>
</dbReference>
<sequence>MNSRGTSHRPRASPANTSAPSLKAKTSTHFTGSPRSRLPNAPHKHDDSLTPPSASQAMSIREAIALKRAEARKAMGNRSRSVGVNDLDSLEDALPTVGTAPKEDDDILGRDNLREVIERAKSTGSVNFAARSLPCIPSGLFEIHLGVTPERLASVTEEPALPPPDDKATSRRRGGRDVPAWYDAQDLHVLKAGNNDIIEIQPEISMFGSLKNIDLHKNKIASLPDTFADLASLTYLDLSHNKLTSLPRNVFALPELVTLNISHNELGSLPFSSPFVNTGSRSRSRPNQSSGSFFMPTITRATTPLPRLTVLDASHNQIVGDAIDIDFPSSIVKLDLSSNPLSSVKPELLDALAALQKLRELRLEKAEVTNSVFHAVPFSAPNFPALRVVDFGETQVTVEAAQVAFGALGRQLSFEAIRDEPPEGVLQVLVGKRVLREAWEIEIEKRANRTKAKVRNLDESAPTPADRAEVVREAWEIEAEQGLLTEGGRRRARAAAANAATLPDAREENSQTSPTSRASSPPKPSVSVLNNAQYYTPATQTLSLPPSVLPTKPPGHSRTFSAAFPSSSRSGVNATLSTDVIVPTPTLPLALIAQQPFAHTLRTLVLNKRRLDKSFDLPFFDGPCLPCLEELSIAGCDLSDSISVAQHEMDTTVQPLRTSEPLLLLIAKLFPSLKILDLSYNVLTNASLQEAILTRLILSDATANPPRKGLTHFRLQGNRISDVGGFAAIAELFKGNRDVPAWHMEELDIRDNEVAKLPPELGLLPLDVFLVDGNVFRISIASYTDYIVFSCHTLRNTLEIRPPSISTSPPNTEVVLMGWLPISAIRASCTKRAWFAVQYHRPCIWNPRLVRPQNSHSSVPQGQFGRYYQHLAPPKEPKDSPIPTPPPKKKAADPLEAADVTRAEQRRTDWRIVKQLMEHVWPRGDWKTRGIVVLGFTLLIGGKVLNVQVPIIFKHIIDALNIEITSDTTVWVVAGSLIAGYGAARIGATLFGELLNAVFAGIGQHAIRKVARETFEHLLNLDMRFHLARQTGGLTRAIDRGTKGITFVLQSILFRIVPTALEISMVCGILTYKFGWDFAAITSIALVAYTWFTVRTTSWRTRFRREANKADNKAATVAVDSLINFEAVKHFNNEKYEIQQYDKHLQQYEKSSIKITTSLAFLNSGQNVIFSSALTMAMLLAAQGVVNGTMTVGDLVMVNQLIFQLSLPLNFLGTIYREMRQNLLDMEVLFKLVEQNPPPRDKPDARPLDLRGGAIRFENVSFGYHPDRPIFRNLSFSIPAGKKVAIVGPSGCGKSTVFRLLYRFYDPSSGKIFIDDQDVQSLQLESIRKVVGVVPQDTPLFHSDIMHNVRYGRLDATDEEVIEATKKANVHDTIMKLPEGYATKVGERGLMISGGEKQRLAVARVMLRDPPILFFDEATSALDAHTEAELMRNINNTLLDKARTSIFIAHRLRTVVEADLIIVFKDGEVVEQGNHEELLRKGGLYYSMWLQQASDAFKDDRPEDVIS</sequence>
<dbReference type="SMART" id="SM00382">
    <property type="entry name" value="AAA"/>
    <property type="match status" value="1"/>
</dbReference>
<dbReference type="CDD" id="cd03253">
    <property type="entry name" value="ABCC_ATM1_transporter"/>
    <property type="match status" value="1"/>
</dbReference>
<feature type="compositionally biased region" description="Polar residues" evidence="16">
    <location>
        <begin position="14"/>
        <end position="34"/>
    </location>
</feature>
<keyword evidence="7" id="KW-0547">Nucleotide-binding</keyword>
<evidence type="ECO:0000256" key="2">
    <source>
        <dbReference type="ARBA" id="ARBA00011738"/>
    </source>
</evidence>
<keyword evidence="5" id="KW-0812">Transmembrane</keyword>
<dbReference type="Pfam" id="PF00005">
    <property type="entry name" value="ABC_tran"/>
    <property type="match status" value="1"/>
</dbReference>
<evidence type="ECO:0000256" key="11">
    <source>
        <dbReference type="ARBA" id="ARBA00022989"/>
    </source>
</evidence>
<keyword evidence="10" id="KW-1278">Translocase</keyword>
<dbReference type="FunFam" id="3.40.50.300:FF:000186">
    <property type="entry name" value="ATP-binding cassette sub-family B member 7, mitochondrial"/>
    <property type="match status" value="1"/>
</dbReference>
<keyword evidence="6" id="KW-0677">Repeat</keyword>
<dbReference type="GO" id="GO:0005743">
    <property type="term" value="C:mitochondrial inner membrane"/>
    <property type="evidence" value="ECO:0007669"/>
    <property type="project" value="UniProtKB-SubCell"/>
</dbReference>
<dbReference type="InterPro" id="IPR003591">
    <property type="entry name" value="Leu-rich_rpt_typical-subtyp"/>
</dbReference>
<gene>
    <name evidence="19" type="primary">ATM1</name>
    <name evidence="19" type="ORF">PC9H_009292</name>
</gene>
<evidence type="ECO:0000256" key="3">
    <source>
        <dbReference type="ARBA" id="ARBA00022448"/>
    </source>
</evidence>
<evidence type="ECO:0000256" key="1">
    <source>
        <dbReference type="ARBA" id="ARBA00004448"/>
    </source>
</evidence>
<name>A0A8H6ZNS3_PLEOS</name>
<evidence type="ECO:0000313" key="20">
    <source>
        <dbReference type="Proteomes" id="UP000623687"/>
    </source>
</evidence>
<protein>
    <recommendedName>
        <fullName evidence="14">Iron-sulfur clusters transporter ATM1, mitochondrial</fullName>
    </recommendedName>
    <alternativeName>
        <fullName evidence="15">Iron-sulfur clusters transporter atm1, mitochondrial</fullName>
    </alternativeName>
</protein>
<keyword evidence="20" id="KW-1185">Reference proteome</keyword>
<evidence type="ECO:0000259" key="17">
    <source>
        <dbReference type="PROSITE" id="PS50893"/>
    </source>
</evidence>
<dbReference type="GO" id="GO:0006879">
    <property type="term" value="P:intracellular iron ion homeostasis"/>
    <property type="evidence" value="ECO:0007669"/>
    <property type="project" value="TreeGrafter"/>
</dbReference>
<evidence type="ECO:0000256" key="6">
    <source>
        <dbReference type="ARBA" id="ARBA00022737"/>
    </source>
</evidence>
<dbReference type="SUPFAM" id="SSF52540">
    <property type="entry name" value="P-loop containing nucleoside triphosphate hydrolases"/>
    <property type="match status" value="1"/>
</dbReference>
<dbReference type="CDD" id="cd18582">
    <property type="entry name" value="ABC_6TM_ATM1_ABCB7"/>
    <property type="match status" value="1"/>
</dbReference>
<keyword evidence="8" id="KW-0496">Mitochondrion</keyword>
<dbReference type="SUPFAM" id="SSF90123">
    <property type="entry name" value="ABC transporter transmembrane region"/>
    <property type="match status" value="1"/>
</dbReference>
<comment type="similarity">
    <text evidence="13">Belongs to the ABC transporter superfamily. ABCB family. Heavy Metal importer (TC 3.A.1.210) subfamily.</text>
</comment>
<dbReference type="RefSeq" id="XP_036628186.1">
    <property type="nucleotide sequence ID" value="XM_036778797.1"/>
</dbReference>
<dbReference type="Proteomes" id="UP000623687">
    <property type="component" value="Unassembled WGS sequence"/>
</dbReference>
<reference evidence="19" key="1">
    <citation type="submission" date="2019-07" db="EMBL/GenBank/DDBJ databases">
        <authorList>
            <person name="Palmer J.M."/>
        </authorList>
    </citation>
    <scope>NUCLEOTIDE SEQUENCE</scope>
    <source>
        <strain evidence="19">PC9</strain>
    </source>
</reference>
<evidence type="ECO:0000256" key="4">
    <source>
        <dbReference type="ARBA" id="ARBA00022614"/>
    </source>
</evidence>
<evidence type="ECO:0000313" key="19">
    <source>
        <dbReference type="EMBL" id="KAF7423992.1"/>
    </source>
</evidence>
<dbReference type="GeneID" id="59379110"/>
<dbReference type="PANTHER" id="PTHR24221">
    <property type="entry name" value="ATP-BINDING CASSETTE SUB-FAMILY B"/>
    <property type="match status" value="1"/>
</dbReference>
<comment type="caution">
    <text evidence="19">The sequence shown here is derived from an EMBL/GenBank/DDBJ whole genome shotgun (WGS) entry which is preliminary data.</text>
</comment>
<feature type="compositionally biased region" description="Basic residues" evidence="16">
    <location>
        <begin position="1"/>
        <end position="11"/>
    </location>
</feature>
<organism evidence="19 20">
    <name type="scientific">Pleurotus ostreatus</name>
    <name type="common">Oyster mushroom</name>
    <name type="synonym">White-rot fungus</name>
    <dbReference type="NCBI Taxonomy" id="5322"/>
    <lineage>
        <taxon>Eukaryota</taxon>
        <taxon>Fungi</taxon>
        <taxon>Dikarya</taxon>
        <taxon>Basidiomycota</taxon>
        <taxon>Agaricomycotina</taxon>
        <taxon>Agaricomycetes</taxon>
        <taxon>Agaricomycetidae</taxon>
        <taxon>Agaricales</taxon>
        <taxon>Pleurotineae</taxon>
        <taxon>Pleurotaceae</taxon>
        <taxon>Pleurotus</taxon>
    </lineage>
</organism>
<evidence type="ECO:0000256" key="13">
    <source>
        <dbReference type="ARBA" id="ARBA00024363"/>
    </source>
</evidence>
<dbReference type="PROSITE" id="PS00211">
    <property type="entry name" value="ABC_TRANSPORTER_1"/>
    <property type="match status" value="1"/>
</dbReference>
<dbReference type="InterPro" id="IPR027417">
    <property type="entry name" value="P-loop_NTPase"/>
</dbReference>
<dbReference type="GO" id="GO:0140466">
    <property type="term" value="P:iron-sulfur cluster export from the mitochondrion"/>
    <property type="evidence" value="ECO:0007669"/>
    <property type="project" value="UniProtKB-ARBA"/>
</dbReference>
<comment type="subcellular location">
    <subcellularLocation>
        <location evidence="1">Mitochondrion inner membrane</location>
        <topology evidence="1">Multi-pass membrane protein</topology>
    </subcellularLocation>
</comment>
<feature type="compositionally biased region" description="Polar residues" evidence="16">
    <location>
        <begin position="510"/>
        <end position="519"/>
    </location>
</feature>
<feature type="domain" description="ABC transporter" evidence="17">
    <location>
        <begin position="1255"/>
        <end position="1491"/>
    </location>
</feature>